<protein>
    <submittedName>
        <fullName evidence="2">Uncharacterized protein</fullName>
    </submittedName>
</protein>
<name>A0ABR0WS89_REHGL</name>
<accession>A0ABR0WS89</accession>
<evidence type="ECO:0000313" key="2">
    <source>
        <dbReference type="EMBL" id="KAK6149159.1"/>
    </source>
</evidence>
<evidence type="ECO:0000256" key="1">
    <source>
        <dbReference type="SAM" id="MobiDB-lite"/>
    </source>
</evidence>
<organism evidence="2 3">
    <name type="scientific">Rehmannia glutinosa</name>
    <name type="common">Chinese foxglove</name>
    <dbReference type="NCBI Taxonomy" id="99300"/>
    <lineage>
        <taxon>Eukaryota</taxon>
        <taxon>Viridiplantae</taxon>
        <taxon>Streptophyta</taxon>
        <taxon>Embryophyta</taxon>
        <taxon>Tracheophyta</taxon>
        <taxon>Spermatophyta</taxon>
        <taxon>Magnoliopsida</taxon>
        <taxon>eudicotyledons</taxon>
        <taxon>Gunneridae</taxon>
        <taxon>Pentapetalae</taxon>
        <taxon>asterids</taxon>
        <taxon>lamiids</taxon>
        <taxon>Lamiales</taxon>
        <taxon>Orobanchaceae</taxon>
        <taxon>Rehmannieae</taxon>
        <taxon>Rehmannia</taxon>
    </lineage>
</organism>
<reference evidence="2 3" key="1">
    <citation type="journal article" date="2021" name="Comput. Struct. Biotechnol. J.">
        <title>De novo genome assembly of the potent medicinal plant Rehmannia glutinosa using nanopore technology.</title>
        <authorList>
            <person name="Ma L."/>
            <person name="Dong C."/>
            <person name="Song C."/>
            <person name="Wang X."/>
            <person name="Zheng X."/>
            <person name="Niu Y."/>
            <person name="Chen S."/>
            <person name="Feng W."/>
        </authorList>
    </citation>
    <scope>NUCLEOTIDE SEQUENCE [LARGE SCALE GENOMIC DNA]</scope>
    <source>
        <strain evidence="2">DH-2019</strain>
    </source>
</reference>
<gene>
    <name evidence="2" type="ORF">DH2020_016684</name>
</gene>
<dbReference type="Proteomes" id="UP001318860">
    <property type="component" value="Unassembled WGS sequence"/>
</dbReference>
<feature type="region of interest" description="Disordered" evidence="1">
    <location>
        <begin position="26"/>
        <end position="70"/>
    </location>
</feature>
<sequence>MDETIVLFDASAYMLFEVSADSESQHFDGALAPDSGTAAEKDDFNDNTGEEEDDGGGTVDQENGAAEEVDGGGTVLAGLFWERPMGFVKGKMVKRNILIKN</sequence>
<feature type="compositionally biased region" description="Acidic residues" evidence="1">
    <location>
        <begin position="45"/>
        <end position="55"/>
    </location>
</feature>
<proteinExistence type="predicted"/>
<dbReference type="EMBL" id="JABTTQ020000009">
    <property type="protein sequence ID" value="KAK6149159.1"/>
    <property type="molecule type" value="Genomic_DNA"/>
</dbReference>
<comment type="caution">
    <text evidence="2">The sequence shown here is derived from an EMBL/GenBank/DDBJ whole genome shotgun (WGS) entry which is preliminary data.</text>
</comment>
<keyword evidence="3" id="KW-1185">Reference proteome</keyword>
<evidence type="ECO:0000313" key="3">
    <source>
        <dbReference type="Proteomes" id="UP001318860"/>
    </source>
</evidence>